<comment type="pathway">
    <text evidence="3">Amine and polyamine biosynthesis; carnitine biosynthesis.</text>
</comment>
<dbReference type="SUPFAM" id="SSF51197">
    <property type="entry name" value="Clavaminate synthase-like"/>
    <property type="match status" value="1"/>
</dbReference>
<dbReference type="PANTHER" id="PTHR10696">
    <property type="entry name" value="GAMMA-BUTYROBETAINE HYDROXYLASE-RELATED"/>
    <property type="match status" value="1"/>
</dbReference>
<comment type="cofactor">
    <cofactor evidence="2">
        <name>L-ascorbate</name>
        <dbReference type="ChEBI" id="CHEBI:38290"/>
    </cofactor>
</comment>
<evidence type="ECO:0000256" key="6">
    <source>
        <dbReference type="ARBA" id="ARBA00022873"/>
    </source>
</evidence>
<keyword evidence="9" id="KW-0408">Iron</keyword>
<dbReference type="Pfam" id="PF02668">
    <property type="entry name" value="TauD"/>
    <property type="match status" value="1"/>
</dbReference>
<organism evidence="11 12">
    <name type="scientific">Pristionchus pacificus</name>
    <name type="common">Parasitic nematode worm</name>
    <dbReference type="NCBI Taxonomy" id="54126"/>
    <lineage>
        <taxon>Eukaryota</taxon>
        <taxon>Metazoa</taxon>
        <taxon>Ecdysozoa</taxon>
        <taxon>Nematoda</taxon>
        <taxon>Chromadorea</taxon>
        <taxon>Rhabditida</taxon>
        <taxon>Rhabditina</taxon>
        <taxon>Diplogasteromorpha</taxon>
        <taxon>Diplogasteroidea</taxon>
        <taxon>Neodiplogasteridae</taxon>
        <taxon>Pristionchus</taxon>
    </lineage>
</organism>
<evidence type="ECO:0000256" key="1">
    <source>
        <dbReference type="ARBA" id="ARBA00001954"/>
    </source>
</evidence>
<evidence type="ECO:0000313" key="11">
    <source>
        <dbReference type="EnsemblMetazoa" id="PPA28404.1"/>
    </source>
</evidence>
<comment type="cofactor">
    <cofactor evidence="1">
        <name>Fe(2+)</name>
        <dbReference type="ChEBI" id="CHEBI:29033"/>
    </cofactor>
</comment>
<evidence type="ECO:0000256" key="9">
    <source>
        <dbReference type="ARBA" id="ARBA00023004"/>
    </source>
</evidence>
<dbReference type="PANTHER" id="PTHR10696:SF51">
    <property type="entry name" value="TRIMETHYLLYSINE DIOXYGENASE, MITOCHONDRIAL"/>
    <property type="match status" value="1"/>
</dbReference>
<dbReference type="OrthoDB" id="408743at2759"/>
<reference evidence="11" key="2">
    <citation type="submission" date="2022-06" db="UniProtKB">
        <authorList>
            <consortium name="EnsemblMetazoa"/>
        </authorList>
    </citation>
    <scope>IDENTIFICATION</scope>
    <source>
        <strain evidence="11">PS312</strain>
    </source>
</reference>
<dbReference type="GO" id="GO:0045329">
    <property type="term" value="P:carnitine biosynthetic process"/>
    <property type="evidence" value="ECO:0000318"/>
    <property type="project" value="GO_Central"/>
</dbReference>
<keyword evidence="7" id="KW-0223">Dioxygenase</keyword>
<keyword evidence="6" id="KW-0124">Carnitine biosynthesis</keyword>
<dbReference type="Gene3D" id="3.30.2020.30">
    <property type="match status" value="1"/>
</dbReference>
<evidence type="ECO:0000256" key="2">
    <source>
        <dbReference type="ARBA" id="ARBA00001961"/>
    </source>
</evidence>
<reference evidence="12" key="1">
    <citation type="journal article" date="2008" name="Nat. Genet.">
        <title>The Pristionchus pacificus genome provides a unique perspective on nematode lifestyle and parasitism.</title>
        <authorList>
            <person name="Dieterich C."/>
            <person name="Clifton S.W."/>
            <person name="Schuster L.N."/>
            <person name="Chinwalla A."/>
            <person name="Delehaunty K."/>
            <person name="Dinkelacker I."/>
            <person name="Fulton L."/>
            <person name="Fulton R."/>
            <person name="Godfrey J."/>
            <person name="Minx P."/>
            <person name="Mitreva M."/>
            <person name="Roeseler W."/>
            <person name="Tian H."/>
            <person name="Witte H."/>
            <person name="Yang S.P."/>
            <person name="Wilson R.K."/>
            <person name="Sommer R.J."/>
        </authorList>
    </citation>
    <scope>NUCLEOTIDE SEQUENCE [LARGE SCALE GENOMIC DNA]</scope>
    <source>
        <strain evidence="12">PS312</strain>
    </source>
</reference>
<evidence type="ECO:0000256" key="7">
    <source>
        <dbReference type="ARBA" id="ARBA00022964"/>
    </source>
</evidence>
<name>A0A2A6CP61_PRIPA</name>
<dbReference type="GO" id="GO:0046872">
    <property type="term" value="F:metal ion binding"/>
    <property type="evidence" value="ECO:0007669"/>
    <property type="project" value="UniProtKB-KW"/>
</dbReference>
<dbReference type="GO" id="GO:0005739">
    <property type="term" value="C:mitochondrion"/>
    <property type="evidence" value="ECO:0000318"/>
    <property type="project" value="GO_Central"/>
</dbReference>
<comment type="similarity">
    <text evidence="4">Belongs to the gamma-BBH/TMLD family.</text>
</comment>
<protein>
    <submittedName>
        <fullName evidence="11">TauD domain-containing protein</fullName>
    </submittedName>
</protein>
<dbReference type="InterPro" id="IPR050411">
    <property type="entry name" value="AlphaKG_dependent_hydroxylases"/>
</dbReference>
<evidence type="ECO:0000313" key="12">
    <source>
        <dbReference type="Proteomes" id="UP000005239"/>
    </source>
</evidence>
<gene>
    <name evidence="11" type="primary">WBGene00117958</name>
</gene>
<evidence type="ECO:0000259" key="10">
    <source>
        <dbReference type="Pfam" id="PF02668"/>
    </source>
</evidence>
<dbReference type="InterPro" id="IPR038492">
    <property type="entry name" value="GBBH-like_N_sf"/>
</dbReference>
<dbReference type="CDD" id="cd00250">
    <property type="entry name" value="CAS_like"/>
    <property type="match status" value="1"/>
</dbReference>
<accession>A0A8R1ULF2</accession>
<evidence type="ECO:0000256" key="5">
    <source>
        <dbReference type="ARBA" id="ARBA00022723"/>
    </source>
</evidence>
<evidence type="ECO:0000256" key="3">
    <source>
        <dbReference type="ARBA" id="ARBA00005022"/>
    </source>
</evidence>
<dbReference type="EnsemblMetazoa" id="PPA28404.1">
    <property type="protein sequence ID" value="PPA28404.1"/>
    <property type="gene ID" value="WBGene00117958"/>
</dbReference>
<keyword evidence="12" id="KW-1185">Reference proteome</keyword>
<keyword evidence="5" id="KW-0479">Metal-binding</keyword>
<dbReference type="Gene3D" id="3.60.130.10">
    <property type="entry name" value="Clavaminate synthase-like"/>
    <property type="match status" value="1"/>
</dbReference>
<dbReference type="Proteomes" id="UP000005239">
    <property type="component" value="Unassembled WGS sequence"/>
</dbReference>
<dbReference type="AlphaFoldDB" id="A0A2A6CP61"/>
<dbReference type="InterPro" id="IPR042098">
    <property type="entry name" value="TauD-like_sf"/>
</dbReference>
<feature type="domain" description="TauD/TfdA-like" evidence="10">
    <location>
        <begin position="163"/>
        <end position="389"/>
    </location>
</feature>
<proteinExistence type="inferred from homology"/>
<sequence length="408" mass="46520">MLKHITARPFRAFTVISSIELLQHSKAGTCISISLRNEESDTNLAVPLVWFRDNCRSEDDSATTDSIVNVMEKARISGKYCVKYRFRNAVTYEHDRLSIKWIDGHKSEFYHESLIQLLVKSKQIPKTYIVSGKDLNLGLFPLLISKFILKCKCKIDFSETFSFTDFSRAFSRFASKIAPFHGTYFGDDMWTISNDHDDRDGYRVDVDYTDAELTLHTDFTSFTHMPGVVVFHCLHPAAEGGETTLVDGFAAAEMLKNENPSAFAVLSETPIDHRNEIRDDEYTQSSSTPLVACAYSKPVIELNDERGYAQIRFNPRYRSPLRMNGRGTTGPEEITAFYEAYQAFARTCSDPNMPIMRKLEPGTVLFVDNFRIVHARSAFTGKRQMSGCYLFRDCLLARARLHFDNIPC</sequence>
<dbReference type="InterPro" id="IPR003819">
    <property type="entry name" value="TauD/TfdA-like"/>
</dbReference>
<keyword evidence="8" id="KW-0560">Oxidoreductase</keyword>
<dbReference type="GO" id="GO:0051213">
    <property type="term" value="F:dioxygenase activity"/>
    <property type="evidence" value="ECO:0007669"/>
    <property type="project" value="UniProtKB-KW"/>
</dbReference>
<accession>A0A2A6CP61</accession>
<evidence type="ECO:0000256" key="8">
    <source>
        <dbReference type="ARBA" id="ARBA00023002"/>
    </source>
</evidence>
<evidence type="ECO:0000256" key="4">
    <source>
        <dbReference type="ARBA" id="ARBA00008654"/>
    </source>
</evidence>